<proteinExistence type="inferred from homology"/>
<evidence type="ECO:0000256" key="4">
    <source>
        <dbReference type="ARBA" id="ARBA00013208"/>
    </source>
</evidence>
<evidence type="ECO:0000256" key="7">
    <source>
        <dbReference type="RuleBase" id="RU362042"/>
    </source>
</evidence>
<keyword evidence="7" id="KW-0645">Protease</keyword>
<feature type="active site" evidence="6">
    <location>
        <position position="38"/>
    </location>
</feature>
<gene>
    <name evidence="9" type="ORF">FD07_GL001867</name>
</gene>
<comment type="similarity">
    <text evidence="3 7">Belongs to the peptidase S26 family.</text>
</comment>
<feature type="active site" evidence="6">
    <location>
        <position position="82"/>
    </location>
</feature>
<dbReference type="AlphaFoldDB" id="A0A0R1GIP2"/>
<dbReference type="EC" id="3.4.21.89" evidence="4 7"/>
<dbReference type="GO" id="GO:0006465">
    <property type="term" value="P:signal peptide processing"/>
    <property type="evidence" value="ECO:0007669"/>
    <property type="project" value="InterPro"/>
</dbReference>
<evidence type="ECO:0000256" key="3">
    <source>
        <dbReference type="ARBA" id="ARBA00009370"/>
    </source>
</evidence>
<dbReference type="eggNOG" id="COG0681">
    <property type="taxonomic scope" value="Bacteria"/>
</dbReference>
<comment type="caution">
    <text evidence="9">The sequence shown here is derived from an EMBL/GenBank/DDBJ whole genome shotgun (WGS) entry which is preliminary data.</text>
</comment>
<dbReference type="PATRIC" id="fig|1267003.4.peg.1963"/>
<dbReference type="Proteomes" id="UP000051176">
    <property type="component" value="Unassembled WGS sequence"/>
</dbReference>
<reference evidence="9 10" key="1">
    <citation type="journal article" date="2015" name="Genome Announc.">
        <title>Expanding the biotechnology potential of lactobacilli through comparative genomics of 213 strains and associated genera.</title>
        <authorList>
            <person name="Sun Z."/>
            <person name="Harris H.M."/>
            <person name="McCann A."/>
            <person name="Guo C."/>
            <person name="Argimon S."/>
            <person name="Zhang W."/>
            <person name="Yang X."/>
            <person name="Jeffery I.B."/>
            <person name="Cooney J.C."/>
            <person name="Kagawa T.F."/>
            <person name="Liu W."/>
            <person name="Song Y."/>
            <person name="Salvetti E."/>
            <person name="Wrobel A."/>
            <person name="Rasinkangas P."/>
            <person name="Parkhill J."/>
            <person name="Rea M.C."/>
            <person name="O'Sullivan O."/>
            <person name="Ritari J."/>
            <person name="Douillard F.P."/>
            <person name="Paul Ross R."/>
            <person name="Yang R."/>
            <person name="Briner A.E."/>
            <person name="Felis G.E."/>
            <person name="de Vos W.M."/>
            <person name="Barrangou R."/>
            <person name="Klaenhammer T.R."/>
            <person name="Caufield P.W."/>
            <person name="Cui Y."/>
            <person name="Zhang H."/>
            <person name="O'Toole P.W."/>
        </authorList>
    </citation>
    <scope>NUCLEOTIDE SEQUENCE [LARGE SCALE GENOMIC DNA]</scope>
    <source>
        <strain evidence="9 10">ATCC 53295</strain>
    </source>
</reference>
<sequence>MKTLRNILSWIVPIVVAAALVLLVRTYGVEVVKVSGGSMEPNLADTERMIVVKPLSVKRLSVIVFDAYGEDPNAAKNTNYVKRVIGMPGDKVVSKNGYIYVNNKKVNQSFISKSERTTGTGNWTLSSLAKAHNWSYKGNAVPKGHYFVLGDHRSISEDGRAWGYVDADKIMGVVKVPFWQGTKEHRVNVNGMAS</sequence>
<dbReference type="GO" id="GO:0009003">
    <property type="term" value="F:signal peptidase activity"/>
    <property type="evidence" value="ECO:0007669"/>
    <property type="project" value="UniProtKB-EC"/>
</dbReference>
<dbReference type="PROSITE" id="PS00761">
    <property type="entry name" value="SPASE_I_3"/>
    <property type="match status" value="1"/>
</dbReference>
<dbReference type="InterPro" id="IPR036286">
    <property type="entry name" value="LexA/Signal_pep-like_sf"/>
</dbReference>
<dbReference type="NCBIfam" id="TIGR02227">
    <property type="entry name" value="sigpep_I_bact"/>
    <property type="match status" value="1"/>
</dbReference>
<dbReference type="InterPro" id="IPR019758">
    <property type="entry name" value="Pept_S26A_signal_pept_1_CS"/>
</dbReference>
<dbReference type="InterPro" id="IPR019533">
    <property type="entry name" value="Peptidase_S26"/>
</dbReference>
<dbReference type="CDD" id="cd06530">
    <property type="entry name" value="S26_SPase_I"/>
    <property type="match status" value="1"/>
</dbReference>
<evidence type="ECO:0000313" key="10">
    <source>
        <dbReference type="Proteomes" id="UP000051176"/>
    </source>
</evidence>
<dbReference type="GO" id="GO:0005886">
    <property type="term" value="C:plasma membrane"/>
    <property type="evidence" value="ECO:0007669"/>
    <property type="project" value="UniProtKB-SubCell"/>
</dbReference>
<evidence type="ECO:0000256" key="5">
    <source>
        <dbReference type="ARBA" id="ARBA00022801"/>
    </source>
</evidence>
<protein>
    <recommendedName>
        <fullName evidence="4 7">Signal peptidase I</fullName>
        <ecNumber evidence="4 7">3.4.21.89</ecNumber>
    </recommendedName>
</protein>
<evidence type="ECO:0000256" key="6">
    <source>
        <dbReference type="PIRSR" id="PIRSR600223-1"/>
    </source>
</evidence>
<dbReference type="GO" id="GO:0004252">
    <property type="term" value="F:serine-type endopeptidase activity"/>
    <property type="evidence" value="ECO:0007669"/>
    <property type="project" value="InterPro"/>
</dbReference>
<dbReference type="PRINTS" id="PR00727">
    <property type="entry name" value="LEADERPTASE"/>
</dbReference>
<dbReference type="Gene3D" id="2.10.109.10">
    <property type="entry name" value="Umud Fragment, subunit A"/>
    <property type="match status" value="1"/>
</dbReference>
<dbReference type="Pfam" id="PF10502">
    <property type="entry name" value="Peptidase_S26"/>
    <property type="match status" value="1"/>
</dbReference>
<dbReference type="RefSeq" id="WP_020090353.1">
    <property type="nucleotide sequence ID" value="NZ_AZCZ01000051.1"/>
</dbReference>
<evidence type="ECO:0000313" key="9">
    <source>
        <dbReference type="EMBL" id="KRK33998.1"/>
    </source>
</evidence>
<dbReference type="OrthoDB" id="9802919at2"/>
<keyword evidence="10" id="KW-1185">Reference proteome</keyword>
<comment type="catalytic activity">
    <reaction evidence="1 7">
        <text>Cleavage of hydrophobic, N-terminal signal or leader sequences from secreted and periplasmic proteins.</text>
        <dbReference type="EC" id="3.4.21.89"/>
    </reaction>
</comment>
<dbReference type="PANTHER" id="PTHR43390:SF1">
    <property type="entry name" value="CHLOROPLAST PROCESSING PEPTIDASE"/>
    <property type="match status" value="1"/>
</dbReference>
<keyword evidence="5 7" id="KW-0378">Hydrolase</keyword>
<evidence type="ECO:0000256" key="2">
    <source>
        <dbReference type="ARBA" id="ARBA00004401"/>
    </source>
</evidence>
<name>A0A0R1GIP2_9LACO</name>
<accession>A0A0R1GIP2</accession>
<evidence type="ECO:0000256" key="1">
    <source>
        <dbReference type="ARBA" id="ARBA00000677"/>
    </source>
</evidence>
<evidence type="ECO:0000259" key="8">
    <source>
        <dbReference type="Pfam" id="PF10502"/>
    </source>
</evidence>
<organism evidence="9 10">
    <name type="scientific">Levilactobacillus parabrevis ATCC 53295</name>
    <dbReference type="NCBI Taxonomy" id="1267003"/>
    <lineage>
        <taxon>Bacteria</taxon>
        <taxon>Bacillati</taxon>
        <taxon>Bacillota</taxon>
        <taxon>Bacilli</taxon>
        <taxon>Lactobacillales</taxon>
        <taxon>Lactobacillaceae</taxon>
        <taxon>Levilactobacillus</taxon>
    </lineage>
</organism>
<dbReference type="PANTHER" id="PTHR43390">
    <property type="entry name" value="SIGNAL PEPTIDASE I"/>
    <property type="match status" value="1"/>
</dbReference>
<dbReference type="STRING" id="357278.IV61_GL001789"/>
<dbReference type="InterPro" id="IPR000223">
    <property type="entry name" value="Pept_S26A_signal_pept_1"/>
</dbReference>
<comment type="subcellular location">
    <subcellularLocation>
        <location evidence="2">Cell membrane</location>
        <topology evidence="2">Single-pass type II membrane protein</topology>
    </subcellularLocation>
    <subcellularLocation>
        <location evidence="7">Membrane</location>
        <topology evidence="7">Single-pass type II membrane protein</topology>
    </subcellularLocation>
</comment>
<feature type="domain" description="Peptidase S26" evidence="8">
    <location>
        <begin position="8"/>
        <end position="179"/>
    </location>
</feature>
<dbReference type="EMBL" id="AZCZ01000051">
    <property type="protein sequence ID" value="KRK33998.1"/>
    <property type="molecule type" value="Genomic_DNA"/>
</dbReference>
<dbReference type="SUPFAM" id="SSF51306">
    <property type="entry name" value="LexA/Signal peptidase"/>
    <property type="match status" value="1"/>
</dbReference>